<sequence length="947" mass="105377">MEYVILDIETTGLDPEYSAIIEVGAVLVSKNKIQAEYSSFVRYEDEVPYNIKKLTGITTEMVKDAPPLSEVLKELGAFIGKRPVVSHNGFSFDFKMLARNGFPIEEKYDSMELAFFVLPTNPTGHSTKALSGYFELGDVPHRALEDCRLEFDIIKRLLKEYASRPKDQLSALKWTAERGGWWWAEMLPGKPESQGPISGLVQAHVPYRKRDATQTQMLLETKKIDTERVRALFSPTPEYLEERPEQRDMALTIADSLNNHTHCVIEAGTGVGKSKAYLVPSVLFALENQIPVIVSTFTKALQDQLFFKEIPHLCKITNKDLRVAVLKGKHNYVCLQKFDELAEETLQTLPTRSLYEFGHDEVKFTPRLAVVLLSSWILTTGRGDWDELPYWLVDRIHKNIEGDVCNSDELCTSGICDLFDAQKCFFAKAKLRAGDADLVIANHAVVLSGIIPTDGTEATTDDSDEAEQNGVQPNRTHAVFPNEARFLILDEAHHLEQAATSAWSEIVSAPGLQRLLQQMYGKKGVDKRLQTIAKNKANERLVGLATNFAGLEQDTKLAINNLFDDIIPAIMPPRGTSGWSEYLAFSTIEMTPDHAKVLKDSLSNIASRLRSMASILKAFADDEENPVLKKVLTIRARRALITADSIDIITDDGPAYVRYIERRGGIIEIKADLLSVAETLKEEVYDNFESVILTSATITIGQTFNFFDDRCGTNLVEAAKIKHRLLPSSFDYEKQVQFLVPEGIAYGSGEAVRLHYELSKNLIEEGVIAAGGGALILCSSHPQVESFYNDLVRPFAKSGLYLLRQIRGRSVGSVVREFAEDVHSVLVGTRSLWQGVDVPGPSLRALFIIKLPYDPPGNPVNEARKETYGGGWRGFSEYSEPLAVLALKQGFGRLIRKATDKGVVVMTDDRILRKRAFTTSFPKGVVVKRADKATILAALSALRPSGE</sequence>
<accession>A0A1F6CI72</accession>
<dbReference type="CDD" id="cd06127">
    <property type="entry name" value="DEDDh"/>
    <property type="match status" value="1"/>
</dbReference>
<reference evidence="6 7" key="1">
    <citation type="journal article" date="2016" name="Nat. Commun.">
        <title>Thousands of microbial genomes shed light on interconnected biogeochemical processes in an aquifer system.</title>
        <authorList>
            <person name="Anantharaman K."/>
            <person name="Brown C.T."/>
            <person name="Hug L.A."/>
            <person name="Sharon I."/>
            <person name="Castelle C.J."/>
            <person name="Probst A.J."/>
            <person name="Thomas B.C."/>
            <person name="Singh A."/>
            <person name="Wilkins M.J."/>
            <person name="Karaoz U."/>
            <person name="Brodie E.L."/>
            <person name="Williams K.H."/>
            <person name="Hubbard S.S."/>
            <person name="Banfield J.F."/>
        </authorList>
    </citation>
    <scope>NUCLEOTIDE SEQUENCE [LARGE SCALE GENOMIC DNA]</scope>
</reference>
<dbReference type="InterPro" id="IPR036397">
    <property type="entry name" value="RNaseH_sf"/>
</dbReference>
<dbReference type="GO" id="GO:0005524">
    <property type="term" value="F:ATP binding"/>
    <property type="evidence" value="ECO:0007669"/>
    <property type="project" value="UniProtKB-KW"/>
</dbReference>
<dbReference type="InterPro" id="IPR013520">
    <property type="entry name" value="Ribonucl_H"/>
</dbReference>
<dbReference type="InterPro" id="IPR027417">
    <property type="entry name" value="P-loop_NTPase"/>
</dbReference>
<dbReference type="SUPFAM" id="SSF52540">
    <property type="entry name" value="P-loop containing nucleoside triphosphate hydrolases"/>
    <property type="match status" value="1"/>
</dbReference>
<dbReference type="PANTHER" id="PTHR11472:SF34">
    <property type="entry name" value="REGULATOR OF TELOMERE ELONGATION HELICASE 1"/>
    <property type="match status" value="1"/>
</dbReference>
<dbReference type="EMBL" id="MFKW01000083">
    <property type="protein sequence ID" value="OGG48875.1"/>
    <property type="molecule type" value="Genomic_DNA"/>
</dbReference>
<evidence type="ECO:0000313" key="6">
    <source>
        <dbReference type="EMBL" id="OGG48875.1"/>
    </source>
</evidence>
<gene>
    <name evidence="6" type="ORF">A2704_01420</name>
</gene>
<proteinExistence type="inferred from homology"/>
<dbReference type="InterPro" id="IPR006555">
    <property type="entry name" value="ATP-dep_Helicase_C"/>
</dbReference>
<dbReference type="SMART" id="SM00491">
    <property type="entry name" value="HELICc2"/>
    <property type="match status" value="1"/>
</dbReference>
<dbReference type="Pfam" id="PF00929">
    <property type="entry name" value="RNase_T"/>
    <property type="match status" value="1"/>
</dbReference>
<evidence type="ECO:0000256" key="1">
    <source>
        <dbReference type="ARBA" id="ARBA00022741"/>
    </source>
</evidence>
<evidence type="ECO:0000256" key="4">
    <source>
        <dbReference type="ARBA" id="ARBA00038058"/>
    </source>
</evidence>
<dbReference type="SMART" id="SM00479">
    <property type="entry name" value="EXOIII"/>
    <property type="match status" value="1"/>
</dbReference>
<dbReference type="PANTHER" id="PTHR11472">
    <property type="entry name" value="DNA REPAIR DEAD HELICASE RAD3/XP-D SUBFAMILY MEMBER"/>
    <property type="match status" value="1"/>
</dbReference>
<dbReference type="GO" id="GO:0004527">
    <property type="term" value="F:exonuclease activity"/>
    <property type="evidence" value="ECO:0007669"/>
    <property type="project" value="UniProtKB-ARBA"/>
</dbReference>
<dbReference type="Gene3D" id="3.30.420.10">
    <property type="entry name" value="Ribonuclease H-like superfamily/Ribonuclease H"/>
    <property type="match status" value="1"/>
</dbReference>
<dbReference type="InterPro" id="IPR045028">
    <property type="entry name" value="DinG/Rad3-like"/>
</dbReference>
<dbReference type="InterPro" id="IPR012337">
    <property type="entry name" value="RNaseH-like_sf"/>
</dbReference>
<keyword evidence="3" id="KW-0067">ATP-binding</keyword>
<protein>
    <recommendedName>
        <fullName evidence="5">Helicase ATP-binding domain-containing protein</fullName>
    </recommendedName>
</protein>
<dbReference type="PROSITE" id="PS51193">
    <property type="entry name" value="HELICASE_ATP_BIND_2"/>
    <property type="match status" value="1"/>
</dbReference>
<dbReference type="Gene3D" id="3.40.50.300">
    <property type="entry name" value="P-loop containing nucleotide triphosphate hydrolases"/>
    <property type="match status" value="2"/>
</dbReference>
<dbReference type="AlphaFoldDB" id="A0A1F6CI72"/>
<evidence type="ECO:0000313" key="7">
    <source>
        <dbReference type="Proteomes" id="UP000176445"/>
    </source>
</evidence>
<dbReference type="InterPro" id="IPR014013">
    <property type="entry name" value="Helic_SF1/SF2_ATP-bd_DinG/Rad3"/>
</dbReference>
<feature type="domain" description="Helicase ATP-binding" evidence="5">
    <location>
        <begin position="232"/>
        <end position="545"/>
    </location>
</feature>
<comment type="similarity">
    <text evidence="4">Belongs to the helicase family. DinG subfamily.</text>
</comment>
<dbReference type="GO" id="GO:0006139">
    <property type="term" value="P:nucleobase-containing compound metabolic process"/>
    <property type="evidence" value="ECO:0007669"/>
    <property type="project" value="InterPro"/>
</dbReference>
<evidence type="ECO:0000256" key="3">
    <source>
        <dbReference type="ARBA" id="ARBA00022840"/>
    </source>
</evidence>
<keyword evidence="1" id="KW-0547">Nucleotide-binding</keyword>
<dbReference type="FunFam" id="3.30.420.10:FF:000045">
    <property type="entry name" value="3'-5' exonuclease DinG"/>
    <property type="match status" value="1"/>
</dbReference>
<dbReference type="GO" id="GO:0003678">
    <property type="term" value="F:DNA helicase activity"/>
    <property type="evidence" value="ECO:0007669"/>
    <property type="project" value="TreeGrafter"/>
</dbReference>
<evidence type="ECO:0000259" key="5">
    <source>
        <dbReference type="PROSITE" id="PS51193"/>
    </source>
</evidence>
<dbReference type="GO" id="GO:0003676">
    <property type="term" value="F:nucleic acid binding"/>
    <property type="evidence" value="ECO:0007669"/>
    <property type="project" value="InterPro"/>
</dbReference>
<keyword evidence="2" id="KW-0378">Hydrolase</keyword>
<organism evidence="6 7">
    <name type="scientific">Candidatus Kaiserbacteria bacterium RIFCSPHIGHO2_01_FULL_54_36b</name>
    <dbReference type="NCBI Taxonomy" id="1798483"/>
    <lineage>
        <taxon>Bacteria</taxon>
        <taxon>Candidatus Kaiseribacteriota</taxon>
    </lineage>
</organism>
<dbReference type="Pfam" id="PF13307">
    <property type="entry name" value="Helicase_C_2"/>
    <property type="match status" value="1"/>
</dbReference>
<dbReference type="GO" id="GO:0016818">
    <property type="term" value="F:hydrolase activity, acting on acid anhydrides, in phosphorus-containing anhydrides"/>
    <property type="evidence" value="ECO:0007669"/>
    <property type="project" value="InterPro"/>
</dbReference>
<evidence type="ECO:0000256" key="2">
    <source>
        <dbReference type="ARBA" id="ARBA00022801"/>
    </source>
</evidence>
<dbReference type="Proteomes" id="UP000176445">
    <property type="component" value="Unassembled WGS sequence"/>
</dbReference>
<comment type="caution">
    <text evidence="6">The sequence shown here is derived from an EMBL/GenBank/DDBJ whole genome shotgun (WGS) entry which is preliminary data.</text>
</comment>
<dbReference type="SUPFAM" id="SSF53098">
    <property type="entry name" value="Ribonuclease H-like"/>
    <property type="match status" value="1"/>
</dbReference>
<name>A0A1F6CI72_9BACT</name>